<gene>
    <name evidence="4" type="ORF">EBN03_20080</name>
</gene>
<evidence type="ECO:0000259" key="3">
    <source>
        <dbReference type="Pfam" id="PF02826"/>
    </source>
</evidence>
<dbReference type="Pfam" id="PF02826">
    <property type="entry name" value="2-Hacid_dh_C"/>
    <property type="match status" value="1"/>
</dbReference>
<dbReference type="CDD" id="cd12166">
    <property type="entry name" value="2-Hacid_dh_7"/>
    <property type="match status" value="1"/>
</dbReference>
<evidence type="ECO:0000313" key="5">
    <source>
        <dbReference type="Proteomes" id="UP000279275"/>
    </source>
</evidence>
<dbReference type="AlphaFoldDB" id="A0A3M2L0H4"/>
<dbReference type="GO" id="GO:0016491">
    <property type="term" value="F:oxidoreductase activity"/>
    <property type="evidence" value="ECO:0007669"/>
    <property type="project" value="UniProtKB-KW"/>
</dbReference>
<dbReference type="Proteomes" id="UP000279275">
    <property type="component" value="Unassembled WGS sequence"/>
</dbReference>
<dbReference type="InterPro" id="IPR006140">
    <property type="entry name" value="D-isomer_DH_NAD-bd"/>
</dbReference>
<dbReference type="InterPro" id="IPR036291">
    <property type="entry name" value="NAD(P)-bd_dom_sf"/>
</dbReference>
<dbReference type="SUPFAM" id="SSF52283">
    <property type="entry name" value="Formate/glycerate dehydrogenase catalytic domain-like"/>
    <property type="match status" value="1"/>
</dbReference>
<keyword evidence="1" id="KW-0560">Oxidoreductase</keyword>
<comment type="caution">
    <text evidence="4">The sequence shown here is derived from an EMBL/GenBank/DDBJ whole genome shotgun (WGS) entry which is preliminary data.</text>
</comment>
<accession>A0A3M2L0H4</accession>
<evidence type="ECO:0000256" key="2">
    <source>
        <dbReference type="ARBA" id="ARBA00023027"/>
    </source>
</evidence>
<keyword evidence="2" id="KW-0520">NAD</keyword>
<reference evidence="4 5" key="1">
    <citation type="submission" date="2018-10" db="EMBL/GenBank/DDBJ databases">
        <title>Isolation from cow dung.</title>
        <authorList>
            <person name="Ling L."/>
        </authorList>
    </citation>
    <scope>NUCLEOTIDE SEQUENCE [LARGE SCALE GENOMIC DNA]</scope>
    <source>
        <strain evidence="4 5">NEAU-LL90</strain>
    </source>
</reference>
<protein>
    <submittedName>
        <fullName evidence="4">Dihydrofolate reductase</fullName>
    </submittedName>
</protein>
<dbReference type="PANTHER" id="PTHR43333:SF1">
    <property type="entry name" value="D-ISOMER SPECIFIC 2-HYDROXYACID DEHYDROGENASE NAD-BINDING DOMAIN-CONTAINING PROTEIN"/>
    <property type="match status" value="1"/>
</dbReference>
<feature type="domain" description="D-isomer specific 2-hydroxyacid dehydrogenase NAD-binding" evidence="3">
    <location>
        <begin position="98"/>
        <end position="265"/>
    </location>
</feature>
<dbReference type="GO" id="GO:0051287">
    <property type="term" value="F:NAD binding"/>
    <property type="evidence" value="ECO:0007669"/>
    <property type="project" value="InterPro"/>
</dbReference>
<keyword evidence="5" id="KW-1185">Reference proteome</keyword>
<dbReference type="OrthoDB" id="4324715at2"/>
<name>A0A3M2L0H4_9NOCA</name>
<dbReference type="PANTHER" id="PTHR43333">
    <property type="entry name" value="2-HACID_DH_C DOMAIN-CONTAINING PROTEIN"/>
    <property type="match status" value="1"/>
</dbReference>
<dbReference type="Gene3D" id="3.40.50.720">
    <property type="entry name" value="NAD(P)-binding Rossmann-like Domain"/>
    <property type="match status" value="2"/>
</dbReference>
<proteinExistence type="predicted"/>
<sequence length="302" mass="31722">MRMRVLVPWGDLVVPAGVEVSVWDGGEELPGGLGDVEFFVLPYDRGRRPVELIAELPAVRAVQTLNAGFEEILPVLPAGVCLANGRGLHDLSVAEHTLALILAAQRDLPRWARAQAAGVWDHAHTRSLADSRVLILGYGSIGRAIERYLLAGEAVVTRVARTARAGVHGIDELPKLLPEADILVAVLPGGAQTWGLLGAAELAALPDGALVVNVGRGTSVDTAALTAEVAAGRLRAALDVVAPEPLPSGHPLWSLPGVIITPHVAGGSDSFTPRARRLVERQLAHLVAGEELENLVVPGGHR</sequence>
<dbReference type="EMBL" id="RFFH01000008">
    <property type="protein sequence ID" value="RMI31051.1"/>
    <property type="molecule type" value="Genomic_DNA"/>
</dbReference>
<dbReference type="SUPFAM" id="SSF51735">
    <property type="entry name" value="NAD(P)-binding Rossmann-fold domains"/>
    <property type="match status" value="1"/>
</dbReference>
<organism evidence="4 5">
    <name type="scientific">Nocardia stercoris</name>
    <dbReference type="NCBI Taxonomy" id="2483361"/>
    <lineage>
        <taxon>Bacteria</taxon>
        <taxon>Bacillati</taxon>
        <taxon>Actinomycetota</taxon>
        <taxon>Actinomycetes</taxon>
        <taxon>Mycobacteriales</taxon>
        <taxon>Nocardiaceae</taxon>
        <taxon>Nocardia</taxon>
    </lineage>
</organism>
<evidence type="ECO:0000256" key="1">
    <source>
        <dbReference type="ARBA" id="ARBA00023002"/>
    </source>
</evidence>
<evidence type="ECO:0000313" key="4">
    <source>
        <dbReference type="EMBL" id="RMI31051.1"/>
    </source>
</evidence>